<name>A0A7Z0J6V5_9MICO</name>
<dbReference type="PANTHER" id="PTHR39428">
    <property type="entry name" value="F420H(2)-DEPENDENT QUINONE REDUCTASE RV1261C"/>
    <property type="match status" value="1"/>
</dbReference>
<proteinExistence type="inferred from homology"/>
<dbReference type="RefSeq" id="WP_179578958.1">
    <property type="nucleotide sequence ID" value="NZ_JACCFM010000001.1"/>
</dbReference>
<organism evidence="3 4">
    <name type="scientific">Glaciibacter psychrotolerans</name>
    <dbReference type="NCBI Taxonomy" id="670054"/>
    <lineage>
        <taxon>Bacteria</taxon>
        <taxon>Bacillati</taxon>
        <taxon>Actinomycetota</taxon>
        <taxon>Actinomycetes</taxon>
        <taxon>Micrococcales</taxon>
        <taxon>Microbacteriaceae</taxon>
        <taxon>Glaciibacter</taxon>
    </lineage>
</organism>
<dbReference type="PANTHER" id="PTHR39428:SF3">
    <property type="entry name" value="DEAZAFLAVIN-DEPENDENT NITROREDUCTASE"/>
    <property type="match status" value="1"/>
</dbReference>
<dbReference type="GO" id="GO:0070967">
    <property type="term" value="F:coenzyme F420 binding"/>
    <property type="evidence" value="ECO:0007669"/>
    <property type="project" value="TreeGrafter"/>
</dbReference>
<dbReference type="AlphaFoldDB" id="A0A7Z0J6V5"/>
<evidence type="ECO:0000256" key="1">
    <source>
        <dbReference type="ARBA" id="ARBA00008710"/>
    </source>
</evidence>
<dbReference type="GO" id="GO:0005886">
    <property type="term" value="C:plasma membrane"/>
    <property type="evidence" value="ECO:0007669"/>
    <property type="project" value="TreeGrafter"/>
</dbReference>
<accession>A0A7Z0J6V5</accession>
<dbReference type="NCBIfam" id="TIGR00026">
    <property type="entry name" value="hi_GC_TIGR00026"/>
    <property type="match status" value="1"/>
</dbReference>
<dbReference type="EMBL" id="JACCFM010000001">
    <property type="protein sequence ID" value="NYJ20333.1"/>
    <property type="molecule type" value="Genomic_DNA"/>
</dbReference>
<dbReference type="GO" id="GO:0016491">
    <property type="term" value="F:oxidoreductase activity"/>
    <property type="evidence" value="ECO:0007669"/>
    <property type="project" value="InterPro"/>
</dbReference>
<evidence type="ECO:0000313" key="3">
    <source>
        <dbReference type="EMBL" id="NYJ20333.1"/>
    </source>
</evidence>
<keyword evidence="4" id="KW-1185">Reference proteome</keyword>
<reference evidence="3 4" key="1">
    <citation type="submission" date="2020-07" db="EMBL/GenBank/DDBJ databases">
        <title>Sequencing the genomes of 1000 actinobacteria strains.</title>
        <authorList>
            <person name="Klenk H.-P."/>
        </authorList>
    </citation>
    <scope>NUCLEOTIDE SEQUENCE [LARGE SCALE GENOMIC DNA]</scope>
    <source>
        <strain evidence="3 4">LI1</strain>
    </source>
</reference>
<dbReference type="InterPro" id="IPR004378">
    <property type="entry name" value="F420H2_quin_Rdtase"/>
</dbReference>
<evidence type="ECO:0000256" key="2">
    <source>
        <dbReference type="ARBA" id="ARBA00049106"/>
    </source>
</evidence>
<gene>
    <name evidence="3" type="ORF">HNR05_002124</name>
</gene>
<comment type="similarity">
    <text evidence="1">Belongs to the F420H(2)-dependent quinone reductase family.</text>
</comment>
<evidence type="ECO:0000313" key="4">
    <source>
        <dbReference type="Proteomes" id="UP000537260"/>
    </source>
</evidence>
<dbReference type="Gene3D" id="2.30.110.10">
    <property type="entry name" value="Electron Transport, Fmn-binding Protein, Chain A"/>
    <property type="match status" value="1"/>
</dbReference>
<dbReference type="Proteomes" id="UP000537260">
    <property type="component" value="Unassembled WGS sequence"/>
</dbReference>
<sequence>MPLQGEYAPSTAEWARKQAELFESSGGQEANELRSKPIIVLTTRGAKTGALRKTALMRVEHEGRYAVIASKGGTPENPAWYFNMVAEPHVLLQDGDVTLDYLAHETLGAERDEWWARAVAAWPDYADYQLKTDRRIPVFLLEPLA</sequence>
<protein>
    <submittedName>
        <fullName evidence="3">Deazaflavin-dependent oxidoreductase (Nitroreductase family)</fullName>
    </submittedName>
</protein>
<dbReference type="InterPro" id="IPR012349">
    <property type="entry name" value="Split_barrel_FMN-bd"/>
</dbReference>
<dbReference type="Pfam" id="PF04075">
    <property type="entry name" value="F420H2_quin_red"/>
    <property type="match status" value="1"/>
</dbReference>
<comment type="catalytic activity">
    <reaction evidence="2">
        <text>oxidized coenzyme F420-(gamma-L-Glu)(n) + a quinol + H(+) = reduced coenzyme F420-(gamma-L-Glu)(n) + a quinone</text>
        <dbReference type="Rhea" id="RHEA:39663"/>
        <dbReference type="Rhea" id="RHEA-COMP:12939"/>
        <dbReference type="Rhea" id="RHEA-COMP:14378"/>
        <dbReference type="ChEBI" id="CHEBI:15378"/>
        <dbReference type="ChEBI" id="CHEBI:24646"/>
        <dbReference type="ChEBI" id="CHEBI:132124"/>
        <dbReference type="ChEBI" id="CHEBI:133980"/>
        <dbReference type="ChEBI" id="CHEBI:139511"/>
    </reaction>
</comment>
<comment type="caution">
    <text evidence="3">The sequence shown here is derived from an EMBL/GenBank/DDBJ whole genome shotgun (WGS) entry which is preliminary data.</text>
</comment>